<dbReference type="Proteomes" id="UP001595882">
    <property type="component" value="Unassembled WGS sequence"/>
</dbReference>
<proteinExistence type="predicted"/>
<dbReference type="RefSeq" id="WP_390250218.1">
    <property type="nucleotide sequence ID" value="NZ_JBHSDT010000004.1"/>
</dbReference>
<dbReference type="EMBL" id="JBHSDT010000004">
    <property type="protein sequence ID" value="MFC4402534.1"/>
    <property type="molecule type" value="Genomic_DNA"/>
</dbReference>
<accession>A0ABV8WWW8</accession>
<gene>
    <name evidence="2" type="ORF">ACFOY7_05560</name>
</gene>
<reference evidence="3" key="1">
    <citation type="journal article" date="2019" name="Int. J. Syst. Evol. Microbiol.">
        <title>The Global Catalogue of Microorganisms (GCM) 10K type strain sequencing project: providing services to taxonomists for standard genome sequencing and annotation.</title>
        <authorList>
            <consortium name="The Broad Institute Genomics Platform"/>
            <consortium name="The Broad Institute Genome Sequencing Center for Infectious Disease"/>
            <person name="Wu L."/>
            <person name="Ma J."/>
        </authorList>
    </citation>
    <scope>NUCLEOTIDE SEQUENCE [LARGE SCALE GENOMIC DNA]</scope>
    <source>
        <strain evidence="3">CCUG 37865</strain>
    </source>
</reference>
<feature type="signal peptide" evidence="1">
    <location>
        <begin position="1"/>
        <end position="21"/>
    </location>
</feature>
<keyword evidence="1" id="KW-0732">Signal</keyword>
<protein>
    <submittedName>
        <fullName evidence="2">Uncharacterized protein</fullName>
    </submittedName>
</protein>
<evidence type="ECO:0000313" key="3">
    <source>
        <dbReference type="Proteomes" id="UP001595882"/>
    </source>
</evidence>
<feature type="chain" id="PRO_5045102200" evidence="1">
    <location>
        <begin position="22"/>
        <end position="169"/>
    </location>
</feature>
<keyword evidence="3" id="KW-1185">Reference proteome</keyword>
<comment type="caution">
    <text evidence="2">The sequence shown here is derived from an EMBL/GenBank/DDBJ whole genome shotgun (WGS) entry which is preliminary data.</text>
</comment>
<dbReference type="PROSITE" id="PS51257">
    <property type="entry name" value="PROKAR_LIPOPROTEIN"/>
    <property type="match status" value="1"/>
</dbReference>
<name>A0ABV8WWW8_9BACI</name>
<organism evidence="2 3">
    <name type="scientific">Gracilibacillus xinjiangensis</name>
    <dbReference type="NCBI Taxonomy" id="1193282"/>
    <lineage>
        <taxon>Bacteria</taxon>
        <taxon>Bacillati</taxon>
        <taxon>Bacillota</taxon>
        <taxon>Bacilli</taxon>
        <taxon>Bacillales</taxon>
        <taxon>Bacillaceae</taxon>
        <taxon>Gracilibacillus</taxon>
    </lineage>
</organism>
<evidence type="ECO:0000256" key="1">
    <source>
        <dbReference type="SAM" id="SignalP"/>
    </source>
</evidence>
<evidence type="ECO:0000313" key="2">
    <source>
        <dbReference type="EMBL" id="MFC4402534.1"/>
    </source>
</evidence>
<sequence>MKRHFQLLFILICALPITLLAACGTDEDTASDKANDEVTEVEDSTESKEKIIISTAKDFVTEQESEAVEHPESEQDYQIVKNDEEVQIIISDYTGRMYKNVHYVSGSFTQNDNQYDYEILLSWGDSDFKEPLLLKYTSDTGANYTLEEASIYFVEEDAEKDLEEWDFMF</sequence>